<keyword evidence="4" id="KW-0808">Transferase</keyword>
<dbReference type="Pfam" id="PF01380">
    <property type="entry name" value="SIS"/>
    <property type="match status" value="2"/>
</dbReference>
<sequence>MNHVMATEIAAQAQVLSDCLEPLAERVGRLARPGSWITAGGCGDSAFAPAACQTFFDALGLQVEAATAMGLSGFTRIIAGDTVILSSISGNTRRTVEAAHVVKAAGGRVLALTCGETSALAAVADEVIVLPFTPISRKTPHTLDYLVTLEALAALGLRWSGQDPTQLAEVIDNIPEWLDAARDFAGDAVATMRSEGKIFMLGAGPDLATASYGAAKFHEAGGIPAFAAETENFIHGMNFMAEPADSLFAVATTPLSIRRGAEVVANFRPFLATASLVEPEPFEGDGWRAAFAALLSTTLKLQHLCLAYADRFGLEVELPRAGRPFGAEHTGIQSQLMAT</sequence>
<dbReference type="GO" id="GO:0006047">
    <property type="term" value="P:UDP-N-acetylglucosamine metabolic process"/>
    <property type="evidence" value="ECO:0007669"/>
    <property type="project" value="TreeGrafter"/>
</dbReference>
<evidence type="ECO:0000256" key="5">
    <source>
        <dbReference type="ARBA" id="ARBA00022962"/>
    </source>
</evidence>
<reference evidence="7 8" key="1">
    <citation type="submission" date="2013-08" db="EMBL/GenBank/DDBJ databases">
        <title>The genome sequence of Skermanella stibiiresistens.</title>
        <authorList>
            <person name="Zhu W."/>
            <person name="Wang G."/>
        </authorList>
    </citation>
    <scope>NUCLEOTIDE SEQUENCE [LARGE SCALE GENOMIC DNA]</scope>
    <source>
        <strain evidence="7 8">SB22</strain>
    </source>
</reference>
<keyword evidence="8" id="KW-1185">Reference proteome</keyword>
<dbReference type="InterPro" id="IPR001347">
    <property type="entry name" value="SIS_dom"/>
</dbReference>
<name>W9H819_9PROT</name>
<dbReference type="STRING" id="1385369.N825_33445"/>
<evidence type="ECO:0000259" key="6">
    <source>
        <dbReference type="PROSITE" id="PS51464"/>
    </source>
</evidence>
<dbReference type="InterPro" id="IPR046348">
    <property type="entry name" value="SIS_dom_sf"/>
</dbReference>
<gene>
    <name evidence="7" type="ORF">N825_33445</name>
</gene>
<dbReference type="GO" id="GO:0004360">
    <property type="term" value="F:glutamine-fructose-6-phosphate transaminase (isomerizing) activity"/>
    <property type="evidence" value="ECO:0007669"/>
    <property type="project" value="UniProtKB-EC"/>
</dbReference>
<evidence type="ECO:0000313" key="8">
    <source>
        <dbReference type="Proteomes" id="UP000019486"/>
    </source>
</evidence>
<dbReference type="SUPFAM" id="SSF53697">
    <property type="entry name" value="SIS domain"/>
    <property type="match status" value="1"/>
</dbReference>
<dbReference type="GO" id="GO:0006487">
    <property type="term" value="P:protein N-linked glycosylation"/>
    <property type="evidence" value="ECO:0007669"/>
    <property type="project" value="TreeGrafter"/>
</dbReference>
<dbReference type="PANTHER" id="PTHR10937">
    <property type="entry name" value="GLUCOSAMINE--FRUCTOSE-6-PHOSPHATE AMINOTRANSFERASE, ISOMERIZING"/>
    <property type="match status" value="1"/>
</dbReference>
<dbReference type="OrthoDB" id="7832580at2"/>
<dbReference type="RefSeq" id="WP_051511933.1">
    <property type="nucleotide sequence ID" value="NZ_AVFL01000006.1"/>
</dbReference>
<evidence type="ECO:0000256" key="3">
    <source>
        <dbReference type="ARBA" id="ARBA00016090"/>
    </source>
</evidence>
<dbReference type="Proteomes" id="UP000019486">
    <property type="component" value="Unassembled WGS sequence"/>
</dbReference>
<dbReference type="EMBL" id="AVFL01000006">
    <property type="protein sequence ID" value="EWY40837.1"/>
    <property type="molecule type" value="Genomic_DNA"/>
</dbReference>
<dbReference type="PROSITE" id="PS51464">
    <property type="entry name" value="SIS"/>
    <property type="match status" value="1"/>
</dbReference>
<dbReference type="PANTHER" id="PTHR10937:SF0">
    <property type="entry name" value="GLUTAMINE--FRUCTOSE-6-PHOSPHATE TRANSAMINASE (ISOMERIZING)"/>
    <property type="match status" value="1"/>
</dbReference>
<evidence type="ECO:0000313" key="7">
    <source>
        <dbReference type="EMBL" id="EWY40837.1"/>
    </source>
</evidence>
<evidence type="ECO:0000256" key="4">
    <source>
        <dbReference type="ARBA" id="ARBA00022576"/>
    </source>
</evidence>
<accession>W9H819</accession>
<feature type="domain" description="SIS" evidence="6">
    <location>
        <begin position="26"/>
        <end position="157"/>
    </location>
</feature>
<organism evidence="7 8">
    <name type="scientific">Skermanella stibiiresistens SB22</name>
    <dbReference type="NCBI Taxonomy" id="1385369"/>
    <lineage>
        <taxon>Bacteria</taxon>
        <taxon>Pseudomonadati</taxon>
        <taxon>Pseudomonadota</taxon>
        <taxon>Alphaproteobacteria</taxon>
        <taxon>Rhodospirillales</taxon>
        <taxon>Azospirillaceae</taxon>
        <taxon>Skermanella</taxon>
    </lineage>
</organism>
<dbReference type="GO" id="GO:0097367">
    <property type="term" value="F:carbohydrate derivative binding"/>
    <property type="evidence" value="ECO:0007669"/>
    <property type="project" value="InterPro"/>
</dbReference>
<comment type="caution">
    <text evidence="7">The sequence shown here is derived from an EMBL/GenBank/DDBJ whole genome shotgun (WGS) entry which is preliminary data.</text>
</comment>
<evidence type="ECO:0000256" key="1">
    <source>
        <dbReference type="ARBA" id="ARBA00001031"/>
    </source>
</evidence>
<protein>
    <recommendedName>
        <fullName evidence="3">Glutamine--fructose-6-phosphate aminotransferase [isomerizing]</fullName>
        <ecNumber evidence="2">2.6.1.16</ecNumber>
    </recommendedName>
</protein>
<proteinExistence type="predicted"/>
<dbReference type="Gene3D" id="3.40.50.10490">
    <property type="entry name" value="Glucose-6-phosphate isomerase like protein, domain 1"/>
    <property type="match status" value="2"/>
</dbReference>
<dbReference type="GO" id="GO:0006002">
    <property type="term" value="P:fructose 6-phosphate metabolic process"/>
    <property type="evidence" value="ECO:0007669"/>
    <property type="project" value="TreeGrafter"/>
</dbReference>
<comment type="catalytic activity">
    <reaction evidence="1">
        <text>D-fructose 6-phosphate + L-glutamine = D-glucosamine 6-phosphate + L-glutamate</text>
        <dbReference type="Rhea" id="RHEA:13237"/>
        <dbReference type="ChEBI" id="CHEBI:29985"/>
        <dbReference type="ChEBI" id="CHEBI:58359"/>
        <dbReference type="ChEBI" id="CHEBI:58725"/>
        <dbReference type="ChEBI" id="CHEBI:61527"/>
        <dbReference type="EC" id="2.6.1.16"/>
    </reaction>
</comment>
<keyword evidence="4" id="KW-0032">Aminotransferase</keyword>
<evidence type="ECO:0000256" key="2">
    <source>
        <dbReference type="ARBA" id="ARBA00012916"/>
    </source>
</evidence>
<dbReference type="AlphaFoldDB" id="W9H819"/>
<dbReference type="EC" id="2.6.1.16" evidence="2"/>
<keyword evidence="5" id="KW-0315">Glutamine amidotransferase</keyword>